<evidence type="ECO:0000313" key="8">
    <source>
        <dbReference type="Proteomes" id="UP000636479"/>
    </source>
</evidence>
<dbReference type="GO" id="GO:0004185">
    <property type="term" value="F:serine-type carboxypeptidase activity"/>
    <property type="evidence" value="ECO:0007669"/>
    <property type="project" value="InterPro"/>
</dbReference>
<dbReference type="InterPro" id="IPR001563">
    <property type="entry name" value="Peptidase_S10"/>
</dbReference>
<reference evidence="7" key="1">
    <citation type="submission" date="2020-05" db="EMBL/GenBank/DDBJ databases">
        <title>Mycena genomes resolve the evolution of fungal bioluminescence.</title>
        <authorList>
            <person name="Tsai I.J."/>
        </authorList>
    </citation>
    <scope>NUCLEOTIDE SEQUENCE</scope>
    <source>
        <strain evidence="7">171206Taipei</strain>
    </source>
</reference>
<organism evidence="7 8">
    <name type="scientific">Mycena indigotica</name>
    <dbReference type="NCBI Taxonomy" id="2126181"/>
    <lineage>
        <taxon>Eukaryota</taxon>
        <taxon>Fungi</taxon>
        <taxon>Dikarya</taxon>
        <taxon>Basidiomycota</taxon>
        <taxon>Agaricomycotina</taxon>
        <taxon>Agaricomycetes</taxon>
        <taxon>Agaricomycetidae</taxon>
        <taxon>Agaricales</taxon>
        <taxon>Marasmiineae</taxon>
        <taxon>Mycenaceae</taxon>
        <taxon>Mycena</taxon>
    </lineage>
</organism>
<dbReference type="PANTHER" id="PTHR11802:SF64">
    <property type="entry name" value="CARBOXYPEPTIDASE"/>
    <property type="match status" value="1"/>
</dbReference>
<evidence type="ECO:0000256" key="6">
    <source>
        <dbReference type="SAM" id="SignalP"/>
    </source>
</evidence>
<protein>
    <submittedName>
        <fullName evidence="7">Alpha/beta-hydrolase</fullName>
    </submittedName>
</protein>
<dbReference type="Pfam" id="PF00450">
    <property type="entry name" value="Peptidase_S10"/>
    <property type="match status" value="1"/>
</dbReference>
<evidence type="ECO:0000313" key="7">
    <source>
        <dbReference type="EMBL" id="KAF7291863.1"/>
    </source>
</evidence>
<keyword evidence="3" id="KW-0645">Protease</keyword>
<gene>
    <name evidence="7" type="ORF">MIND_01211600</name>
</gene>
<dbReference type="RefSeq" id="XP_037214590.1">
    <property type="nucleotide sequence ID" value="XM_037368622.1"/>
</dbReference>
<keyword evidence="6" id="KW-0732">Signal</keyword>
<dbReference type="AlphaFoldDB" id="A0A8H6S3X9"/>
<keyword evidence="8" id="KW-1185">Reference proteome</keyword>
<dbReference type="PANTHER" id="PTHR11802">
    <property type="entry name" value="SERINE PROTEASE FAMILY S10 SERINE CARBOXYPEPTIDASE"/>
    <property type="match status" value="1"/>
</dbReference>
<dbReference type="GeneID" id="59351138"/>
<keyword evidence="5" id="KW-0325">Glycoprotein</keyword>
<evidence type="ECO:0000256" key="3">
    <source>
        <dbReference type="ARBA" id="ARBA00022670"/>
    </source>
</evidence>
<feature type="signal peptide" evidence="6">
    <location>
        <begin position="1"/>
        <end position="21"/>
    </location>
</feature>
<dbReference type="EMBL" id="JACAZF010000012">
    <property type="protein sequence ID" value="KAF7291863.1"/>
    <property type="molecule type" value="Genomic_DNA"/>
</dbReference>
<feature type="chain" id="PRO_5034558569" evidence="6">
    <location>
        <begin position="22"/>
        <end position="506"/>
    </location>
</feature>
<dbReference type="Proteomes" id="UP000636479">
    <property type="component" value="Unassembled WGS sequence"/>
</dbReference>
<name>A0A8H6S3X9_9AGAR</name>
<dbReference type="Gene3D" id="1.10.287.410">
    <property type="match status" value="1"/>
</dbReference>
<dbReference type="InterPro" id="IPR029058">
    <property type="entry name" value="AB_hydrolase_fold"/>
</dbReference>
<dbReference type="OrthoDB" id="443318at2759"/>
<keyword evidence="4 7" id="KW-0378">Hydrolase</keyword>
<sequence>MFPCLLASFSFALSFAISASAASTKHTFRSQTVADGSLAYVKNSGICETTSGVGQVSGYINLTKNASLWFWFFEARSSPDSAPLTLWLNGGPGCSALLGLFQEHGPCTVNADGKTTRLNPYSWNNSSNMIYIDQPFGAGFSTGSGVDDTDAAARTMWTAFQILFESDEFAAFRSRDLIFATESYGAHFGPVFITYFNEQNALIDNGSLAGHKVIFKSLMINDGKHDPIIQYQSLLDFVADAPGYGQLQTTSTINSMSAAWSGTAGCLSQLQGCYAGGKERTDDQICTAANQACMTGLFYPAIRGRDSDDLRQTSNTLSPFPPTYYKNFLGLLETREAIGAASKFDACSNSVQSAFNASGEFGRTALPPLAALANAKFPILIWVGDADIKANWVGVHRAMVSMSWYGNLTLNNTALTNWTIDGTVVAQVKSVDNFTFSRVFGAGHNLPAFVPKTALQFFTRVVQDVSGGESNGSRPGSQPSGKNEAILHRPHAFWSMASFLLLLMIF</sequence>
<comment type="caution">
    <text evidence="7">The sequence shown here is derived from an EMBL/GenBank/DDBJ whole genome shotgun (WGS) entry which is preliminary data.</text>
</comment>
<evidence type="ECO:0000256" key="2">
    <source>
        <dbReference type="ARBA" id="ARBA00022645"/>
    </source>
</evidence>
<dbReference type="Gene3D" id="3.40.50.1820">
    <property type="entry name" value="alpha/beta hydrolase"/>
    <property type="match status" value="1"/>
</dbReference>
<proteinExistence type="inferred from homology"/>
<comment type="similarity">
    <text evidence="1">Belongs to the peptidase S10 family.</text>
</comment>
<dbReference type="SUPFAM" id="SSF53474">
    <property type="entry name" value="alpha/beta-Hydrolases"/>
    <property type="match status" value="1"/>
</dbReference>
<accession>A0A8H6S3X9</accession>
<dbReference type="GO" id="GO:0006508">
    <property type="term" value="P:proteolysis"/>
    <property type="evidence" value="ECO:0007669"/>
    <property type="project" value="UniProtKB-KW"/>
</dbReference>
<keyword evidence="2" id="KW-0121">Carboxypeptidase</keyword>
<dbReference type="PRINTS" id="PR00724">
    <property type="entry name" value="CRBOXYPTASEC"/>
</dbReference>
<evidence type="ECO:0000256" key="5">
    <source>
        <dbReference type="ARBA" id="ARBA00023180"/>
    </source>
</evidence>
<evidence type="ECO:0000256" key="1">
    <source>
        <dbReference type="ARBA" id="ARBA00009431"/>
    </source>
</evidence>
<evidence type="ECO:0000256" key="4">
    <source>
        <dbReference type="ARBA" id="ARBA00022801"/>
    </source>
</evidence>
<dbReference type="GO" id="GO:0000324">
    <property type="term" value="C:fungal-type vacuole"/>
    <property type="evidence" value="ECO:0007669"/>
    <property type="project" value="TreeGrafter"/>
</dbReference>